<dbReference type="RefSeq" id="WP_137013872.1">
    <property type="nucleotide sequence ID" value="NZ_SZPX01000005.1"/>
</dbReference>
<dbReference type="InterPro" id="IPR001383">
    <property type="entry name" value="Ribosomal_bL28_bact-type"/>
</dbReference>
<keyword evidence="3 5" id="KW-0687">Ribonucleoprotein</keyword>
<dbReference type="GO" id="GO:0005840">
    <property type="term" value="C:ribosome"/>
    <property type="evidence" value="ECO:0007669"/>
    <property type="project" value="UniProtKB-KW"/>
</dbReference>
<dbReference type="InterPro" id="IPR026569">
    <property type="entry name" value="Ribosomal_bL28"/>
</dbReference>
<keyword evidence="8" id="KW-1185">Reference proteome</keyword>
<keyword evidence="2 5" id="KW-0689">Ribosomal protein</keyword>
<comment type="caution">
    <text evidence="7">The sequence shown here is derived from an EMBL/GenBank/DDBJ whole genome shotgun (WGS) entry which is preliminary data.</text>
</comment>
<proteinExistence type="inferred from homology"/>
<evidence type="ECO:0000256" key="1">
    <source>
        <dbReference type="ARBA" id="ARBA00008760"/>
    </source>
</evidence>
<dbReference type="Proteomes" id="UP000309561">
    <property type="component" value="Unassembled WGS sequence"/>
</dbReference>
<evidence type="ECO:0000256" key="6">
    <source>
        <dbReference type="SAM" id="MobiDB-lite"/>
    </source>
</evidence>
<dbReference type="InterPro" id="IPR037147">
    <property type="entry name" value="Ribosomal_bL28_sf"/>
</dbReference>
<organism evidence="7 8">
    <name type="scientific">Sulfurimonas crateris</name>
    <dbReference type="NCBI Taxonomy" id="2574727"/>
    <lineage>
        <taxon>Bacteria</taxon>
        <taxon>Pseudomonadati</taxon>
        <taxon>Campylobacterota</taxon>
        <taxon>Epsilonproteobacteria</taxon>
        <taxon>Campylobacterales</taxon>
        <taxon>Sulfurimonadaceae</taxon>
        <taxon>Sulfurimonas</taxon>
    </lineage>
</organism>
<dbReference type="HAMAP" id="MF_00373">
    <property type="entry name" value="Ribosomal_bL28"/>
    <property type="match status" value="1"/>
</dbReference>
<dbReference type="AlphaFoldDB" id="A0A4U2Z785"/>
<dbReference type="EMBL" id="SZPX01000005">
    <property type="protein sequence ID" value="TKI69342.1"/>
    <property type="molecule type" value="Genomic_DNA"/>
</dbReference>
<evidence type="ECO:0000256" key="3">
    <source>
        <dbReference type="ARBA" id="ARBA00023274"/>
    </source>
</evidence>
<dbReference type="PANTHER" id="PTHR39080">
    <property type="entry name" value="50S RIBOSOMAL PROTEIN L28"/>
    <property type="match status" value="1"/>
</dbReference>
<dbReference type="NCBIfam" id="TIGR00009">
    <property type="entry name" value="L28"/>
    <property type="match status" value="1"/>
</dbReference>
<protein>
    <recommendedName>
        <fullName evidence="4 5">Large ribosomal subunit protein bL28</fullName>
    </recommendedName>
</protein>
<evidence type="ECO:0000313" key="8">
    <source>
        <dbReference type="Proteomes" id="UP000309561"/>
    </source>
</evidence>
<dbReference type="InterPro" id="IPR034704">
    <property type="entry name" value="Ribosomal_bL28/bL31-like_sf"/>
</dbReference>
<dbReference type="GO" id="GO:0003735">
    <property type="term" value="F:structural constituent of ribosome"/>
    <property type="evidence" value="ECO:0007669"/>
    <property type="project" value="InterPro"/>
</dbReference>
<reference evidence="7 8" key="1">
    <citation type="submission" date="2019-04" db="EMBL/GenBank/DDBJ databases">
        <title>Sulfurimonas crateris sp. nov. a facultative anaerobic sulfur-oxidizing chemolithautotrophic bacterium isolated from a terrestrial mud vulcano.</title>
        <authorList>
            <person name="Ratnikova N.M."/>
            <person name="Slobodkin A.I."/>
            <person name="Merkel A.Y."/>
            <person name="Novikov A."/>
            <person name="Bonch-Osmolovskaya E.A."/>
            <person name="Slobodkina G.B."/>
        </authorList>
    </citation>
    <scope>NUCLEOTIDE SEQUENCE [LARGE SCALE GENOMIC DNA]</scope>
    <source>
        <strain evidence="7 8">SN118</strain>
    </source>
</reference>
<gene>
    <name evidence="5 7" type="primary">rpmB</name>
    <name evidence="7" type="ORF">FCU45_07435</name>
</gene>
<dbReference type="InterPro" id="IPR050096">
    <property type="entry name" value="Bacterial_rp_bL28"/>
</dbReference>
<evidence type="ECO:0000256" key="4">
    <source>
        <dbReference type="ARBA" id="ARBA00035174"/>
    </source>
</evidence>
<evidence type="ECO:0000313" key="7">
    <source>
        <dbReference type="EMBL" id="TKI69342.1"/>
    </source>
</evidence>
<dbReference type="SUPFAM" id="SSF143800">
    <property type="entry name" value="L28p-like"/>
    <property type="match status" value="1"/>
</dbReference>
<dbReference type="Pfam" id="PF00830">
    <property type="entry name" value="Ribosomal_L28"/>
    <property type="match status" value="1"/>
</dbReference>
<dbReference type="GO" id="GO:1990904">
    <property type="term" value="C:ribonucleoprotein complex"/>
    <property type="evidence" value="ECO:0007669"/>
    <property type="project" value="UniProtKB-KW"/>
</dbReference>
<evidence type="ECO:0000256" key="5">
    <source>
        <dbReference type="HAMAP-Rule" id="MF_00373"/>
    </source>
</evidence>
<dbReference type="OrthoDB" id="9805609at2"/>
<feature type="region of interest" description="Disordered" evidence="6">
    <location>
        <begin position="1"/>
        <end position="22"/>
    </location>
</feature>
<dbReference type="Gene3D" id="2.30.170.40">
    <property type="entry name" value="Ribosomal protein L28/L24"/>
    <property type="match status" value="1"/>
</dbReference>
<accession>A0A4U2Z785</accession>
<comment type="similarity">
    <text evidence="1 5">Belongs to the bacterial ribosomal protein bL28 family.</text>
</comment>
<dbReference type="PANTHER" id="PTHR39080:SF1">
    <property type="entry name" value="LARGE RIBOSOMAL SUBUNIT PROTEIN BL28A"/>
    <property type="match status" value="1"/>
</dbReference>
<sequence>MARRCAISGKGPMSGNNVSHAKNRTKRRFLLNLRTVRITLDDGTTQKVKISARELRTLKKNS</sequence>
<dbReference type="GO" id="GO:0006412">
    <property type="term" value="P:translation"/>
    <property type="evidence" value="ECO:0007669"/>
    <property type="project" value="UniProtKB-UniRule"/>
</dbReference>
<evidence type="ECO:0000256" key="2">
    <source>
        <dbReference type="ARBA" id="ARBA00022980"/>
    </source>
</evidence>
<name>A0A4U2Z785_9BACT</name>